<accession>A0A8S5L8X8</accession>
<dbReference type="PROSITE" id="PS00092">
    <property type="entry name" value="N6_MTASE"/>
    <property type="match status" value="1"/>
</dbReference>
<name>A0A8S5L8X8_9CAUD</name>
<proteinExistence type="predicted"/>
<dbReference type="InterPro" id="IPR002052">
    <property type="entry name" value="DNA_methylase_N6_adenine_CS"/>
</dbReference>
<keyword evidence="1" id="KW-0808">Transferase</keyword>
<dbReference type="EMBL" id="BK014659">
    <property type="protein sequence ID" value="DAD66381.1"/>
    <property type="molecule type" value="Genomic_DNA"/>
</dbReference>
<evidence type="ECO:0000313" key="1">
    <source>
        <dbReference type="EMBL" id="DAD66381.1"/>
    </source>
</evidence>
<reference evidence="1" key="1">
    <citation type="journal article" date="2021" name="Proc. Natl. Acad. Sci. U.S.A.">
        <title>A Catalog of Tens of Thousands of Viruses from Human Metagenomes Reveals Hidden Associations with Chronic Diseases.</title>
        <authorList>
            <person name="Tisza M.J."/>
            <person name="Buck C.B."/>
        </authorList>
    </citation>
    <scope>NUCLEOTIDE SEQUENCE</scope>
    <source>
        <strain evidence="1">Ct4T77</strain>
    </source>
</reference>
<protein>
    <submittedName>
        <fullName evidence="1">Adenine-specific methyltransferase</fullName>
    </submittedName>
</protein>
<organism evidence="1">
    <name type="scientific">Siphoviridae sp. ct4T77</name>
    <dbReference type="NCBI Taxonomy" id="2823563"/>
    <lineage>
        <taxon>Viruses</taxon>
        <taxon>Duplodnaviria</taxon>
        <taxon>Heunggongvirae</taxon>
        <taxon>Uroviricota</taxon>
        <taxon>Caudoviricetes</taxon>
    </lineage>
</organism>
<dbReference type="SUPFAM" id="SSF53335">
    <property type="entry name" value="S-adenosyl-L-methionine-dependent methyltransferases"/>
    <property type="match status" value="1"/>
</dbReference>
<sequence length="200" mass="22509">MAQEILKDKSNRCVYATIGASSHSDEDRVINDYYATDPNALEQLLKFEVFHEKVWEPACGGGHLSRVLEAHGYSVRNSDIVDRLGGGVEILDFVEGDTGVWEGDIVTNPPYSFAQEFVEKALSTVVDGSKVAMFLKLTFLEGKRRKEMFAKYPPKRVYVFSHRVTCAKGGDFASTKSSAVAYAWFIWEKGYSMDTIVRWI</sequence>
<dbReference type="GO" id="GO:0008168">
    <property type="term" value="F:methyltransferase activity"/>
    <property type="evidence" value="ECO:0007669"/>
    <property type="project" value="UniProtKB-KW"/>
</dbReference>
<dbReference type="GO" id="GO:0032259">
    <property type="term" value="P:methylation"/>
    <property type="evidence" value="ECO:0007669"/>
    <property type="project" value="UniProtKB-KW"/>
</dbReference>
<dbReference type="GO" id="GO:0003676">
    <property type="term" value="F:nucleic acid binding"/>
    <property type="evidence" value="ECO:0007669"/>
    <property type="project" value="InterPro"/>
</dbReference>
<dbReference type="InterPro" id="IPR029063">
    <property type="entry name" value="SAM-dependent_MTases_sf"/>
</dbReference>
<keyword evidence="1" id="KW-0489">Methyltransferase</keyword>